<comment type="caution">
    <text evidence="1">The sequence shown here is derived from an EMBL/GenBank/DDBJ whole genome shotgun (WGS) entry which is preliminary data.</text>
</comment>
<keyword evidence="2" id="KW-1185">Reference proteome</keyword>
<dbReference type="SUPFAM" id="SSF46785">
    <property type="entry name" value="Winged helix' DNA-binding domain"/>
    <property type="match status" value="1"/>
</dbReference>
<dbReference type="PATRIC" id="fig|44252.3.peg.3697"/>
<reference evidence="1 2" key="1">
    <citation type="submission" date="2014-04" db="EMBL/GenBank/DDBJ databases">
        <authorList>
            <person name="Bishop-Lilly K.A."/>
            <person name="Broomall S.M."/>
            <person name="Chain P.S."/>
            <person name="Chertkov O."/>
            <person name="Coyne S.R."/>
            <person name="Daligault H.E."/>
            <person name="Davenport K.W."/>
            <person name="Erkkila T."/>
            <person name="Frey K.G."/>
            <person name="Gibbons H.S."/>
            <person name="Gu W."/>
            <person name="Jaissle J."/>
            <person name="Johnson S.L."/>
            <person name="Koroleva G.I."/>
            <person name="Ladner J.T."/>
            <person name="Lo C.-C."/>
            <person name="Minogue T.D."/>
            <person name="Munk C."/>
            <person name="Palacios G.F."/>
            <person name="Redden C.L."/>
            <person name="Rosenzweig C.N."/>
            <person name="Scholz M.B."/>
            <person name="Teshima H."/>
            <person name="Xu Y."/>
        </authorList>
    </citation>
    <scope>NUCLEOTIDE SEQUENCE [LARGE SCALE GENOMIC DNA]</scope>
    <source>
        <strain evidence="1 2">8244</strain>
    </source>
</reference>
<accession>A0A090ZBE4</accession>
<dbReference type="InterPro" id="IPR036390">
    <property type="entry name" value="WH_DNA-bd_sf"/>
</dbReference>
<evidence type="ECO:0008006" key="3">
    <source>
        <dbReference type="Google" id="ProtNLM"/>
    </source>
</evidence>
<dbReference type="RefSeq" id="WP_036619374.1">
    <property type="nucleotide sequence ID" value="NZ_BGML01000014.1"/>
</dbReference>
<dbReference type="GeneID" id="77011177"/>
<proteinExistence type="predicted"/>
<dbReference type="Gene3D" id="3.40.960.10">
    <property type="entry name" value="VSR Endonuclease"/>
    <property type="match status" value="1"/>
</dbReference>
<gene>
    <name evidence="1" type="ORF">DJ90_3878</name>
</gene>
<dbReference type="HOGENOM" id="CLU_106685_0_0_9"/>
<dbReference type="Proteomes" id="UP000029278">
    <property type="component" value="Unassembled WGS sequence"/>
</dbReference>
<protein>
    <recommendedName>
        <fullName evidence="3">DNA-binding response regulator</fullName>
    </recommendedName>
</protein>
<dbReference type="AlphaFoldDB" id="A0A090ZBE4"/>
<name>A0A090ZBE4_PAEMA</name>
<dbReference type="STRING" id="44252.DJ90_3878"/>
<dbReference type="EMBL" id="JMQA01000031">
    <property type="protein sequence ID" value="KFN07748.1"/>
    <property type="molecule type" value="Genomic_DNA"/>
</dbReference>
<dbReference type="OrthoDB" id="2677830at2"/>
<organism evidence="1 2">
    <name type="scientific">Paenibacillus macerans</name>
    <name type="common">Bacillus macerans</name>
    <dbReference type="NCBI Taxonomy" id="44252"/>
    <lineage>
        <taxon>Bacteria</taxon>
        <taxon>Bacillati</taxon>
        <taxon>Bacillota</taxon>
        <taxon>Bacilli</taxon>
        <taxon>Bacillales</taxon>
        <taxon>Paenibacillaceae</taxon>
        <taxon>Paenibacillus</taxon>
    </lineage>
</organism>
<evidence type="ECO:0000313" key="2">
    <source>
        <dbReference type="Proteomes" id="UP000029278"/>
    </source>
</evidence>
<evidence type="ECO:0000313" key="1">
    <source>
        <dbReference type="EMBL" id="KFN07748.1"/>
    </source>
</evidence>
<sequence>MAFEEQYSEWIARHLASRQGERARRLEEGHGHAESLFVEKVWWPSFWSLDHLHPEYEVNDFKDGYRYLDFAYIRSGLLLAVEIDGYGPHLRNISRLQFSDHCRRQNDLILDGWMVLRFTYDDVKESPRYCQQTLQQFMGRWLGEGKLVQEIDYVEKEIIRLFLRTGRPLTPGDICRHMRVENKTARKWLRQMADKNWLEPARGSERIRSYQLSMEGKRFVI</sequence>